<dbReference type="EMBL" id="RBAK01000021">
    <property type="protein sequence ID" value="RKN38435.1"/>
    <property type="molecule type" value="Genomic_DNA"/>
</dbReference>
<reference evidence="2 3" key="1">
    <citation type="journal article" date="2004" name="Syst. Appl. Microbiol.">
        <title>Cryptoendolithic actinomycetes from antarctic sandstone rock samples: Micromonospora endolithica sp. nov. and two isolates related to Micromonospora coerulea Jensen 1932.</title>
        <authorList>
            <person name="Hirsch P."/>
            <person name="Mevs U."/>
            <person name="Kroppenstedt R.M."/>
            <person name="Schumann P."/>
            <person name="Stackebrandt E."/>
        </authorList>
    </citation>
    <scope>NUCLEOTIDE SEQUENCE [LARGE SCALE GENOMIC DNA]</scope>
    <source>
        <strain evidence="2 3">JCM 12677</strain>
    </source>
</reference>
<dbReference type="OrthoDB" id="4324777at2"/>
<evidence type="ECO:0000313" key="3">
    <source>
        <dbReference type="Proteomes" id="UP000281726"/>
    </source>
</evidence>
<dbReference type="Proteomes" id="UP000281726">
    <property type="component" value="Unassembled WGS sequence"/>
</dbReference>
<sequence length="99" mass="10460">MTGRNAAPGAVFRWEDPPPPSYGGPGSPIAAHLRRVAAELRARPGQWAAIVEGPTGPPLTARIKRGTDHAWQPAGAFEAVYRTVAGETVTYARYVGPPS</sequence>
<protein>
    <submittedName>
        <fullName evidence="2">Uncharacterized protein</fullName>
    </submittedName>
</protein>
<dbReference type="AlphaFoldDB" id="A0A3A9YR60"/>
<feature type="region of interest" description="Disordered" evidence="1">
    <location>
        <begin position="1"/>
        <end position="27"/>
    </location>
</feature>
<gene>
    <name evidence="2" type="ORF">D7223_31000</name>
</gene>
<comment type="caution">
    <text evidence="2">The sequence shown here is derived from an EMBL/GenBank/DDBJ whole genome shotgun (WGS) entry which is preliminary data.</text>
</comment>
<keyword evidence="3" id="KW-1185">Reference proteome</keyword>
<accession>A0A3A9YR60</accession>
<evidence type="ECO:0000256" key="1">
    <source>
        <dbReference type="SAM" id="MobiDB-lite"/>
    </source>
</evidence>
<organism evidence="2 3">
    <name type="scientific">Micromonospora endolithica</name>
    <dbReference type="NCBI Taxonomy" id="230091"/>
    <lineage>
        <taxon>Bacteria</taxon>
        <taxon>Bacillati</taxon>
        <taxon>Actinomycetota</taxon>
        <taxon>Actinomycetes</taxon>
        <taxon>Micromonosporales</taxon>
        <taxon>Micromonosporaceae</taxon>
        <taxon>Micromonospora</taxon>
    </lineage>
</organism>
<dbReference type="RefSeq" id="WP_120733004.1">
    <property type="nucleotide sequence ID" value="NZ_RBAK01000021.1"/>
</dbReference>
<proteinExistence type="predicted"/>
<name>A0A3A9YR60_9ACTN</name>
<evidence type="ECO:0000313" key="2">
    <source>
        <dbReference type="EMBL" id="RKN38435.1"/>
    </source>
</evidence>